<dbReference type="EMBL" id="DVIU01000281">
    <property type="protein sequence ID" value="HIS37656.1"/>
    <property type="molecule type" value="Genomic_DNA"/>
</dbReference>
<keyword evidence="1 4" id="KW-0808">Transferase</keyword>
<organism evidence="7 8">
    <name type="scientific">Candidatus Scatousia excrementigallinarum</name>
    <dbReference type="NCBI Taxonomy" id="2840935"/>
    <lineage>
        <taxon>Bacteria</taxon>
        <taxon>Candidatus Scatousia</taxon>
    </lineage>
</organism>
<dbReference type="PANTHER" id="PTHR42681">
    <property type="entry name" value="MALONYL-COA-ACYL CARRIER PROTEIN TRANSACYLASE, MITOCHONDRIAL"/>
    <property type="match status" value="1"/>
</dbReference>
<dbReference type="GO" id="GO:0004314">
    <property type="term" value="F:[acyl-carrier-protein] S-malonyltransferase activity"/>
    <property type="evidence" value="ECO:0007669"/>
    <property type="project" value="UniProtKB-EC"/>
</dbReference>
<dbReference type="InterPro" id="IPR014043">
    <property type="entry name" value="Acyl_transferase_dom"/>
</dbReference>
<dbReference type="Proteomes" id="UP000823928">
    <property type="component" value="Unassembled WGS sequence"/>
</dbReference>
<dbReference type="SUPFAM" id="SSF55048">
    <property type="entry name" value="Probable ACP-binding domain of malonyl-CoA ACP transacylase"/>
    <property type="match status" value="1"/>
</dbReference>
<dbReference type="PIRSF" id="PIRSF000446">
    <property type="entry name" value="Mct"/>
    <property type="match status" value="1"/>
</dbReference>
<dbReference type="FunFam" id="3.30.70.250:FF:000001">
    <property type="entry name" value="Malonyl CoA-acyl carrier protein transacylase"/>
    <property type="match status" value="1"/>
</dbReference>
<evidence type="ECO:0000256" key="5">
    <source>
        <dbReference type="PIRSR" id="PIRSR000446-1"/>
    </source>
</evidence>
<dbReference type="InterPro" id="IPR050858">
    <property type="entry name" value="Mal-CoA-ACP_Trans/PKS_FabD"/>
</dbReference>
<sequence>MSKKVAFLFPGQGSQSVGMGKDLYESCESAKKVFDTADKVLGKSITTMCFEGPEEALKQTVNTQPSNVTMSIAALEALKSQCDITPSYVAGHSLGEYCAIYASGVMSLENTLKAIQKRADLMGATKGGAMSAVLNATEEALKESLKEASSAGYVDVANYNSPAQVVITGDESAVAKAGELLLAKGARRVVPLPVSGAFHSKFMEPAGKEFETFVSGLEINDASVPVITNVDAESTTRASDFKEKMPKQIYSSVHWTQTIQKMAADGVEIFIEIGPGKVLAGLNKKIAPEAKVFNIFDKASLDTTVESLKEVLLCQIK</sequence>
<protein>
    <recommendedName>
        <fullName evidence="4">Malonyl CoA-acyl carrier protein transacylase</fullName>
        <ecNumber evidence="4">2.3.1.39</ecNumber>
    </recommendedName>
</protein>
<dbReference type="SUPFAM" id="SSF52151">
    <property type="entry name" value="FabD/lysophospholipase-like"/>
    <property type="match status" value="1"/>
</dbReference>
<dbReference type="InterPro" id="IPR024925">
    <property type="entry name" value="Malonyl_CoA-ACP_transAc"/>
</dbReference>
<reference evidence="7" key="2">
    <citation type="journal article" date="2021" name="PeerJ">
        <title>Extensive microbial diversity within the chicken gut microbiome revealed by metagenomics and culture.</title>
        <authorList>
            <person name="Gilroy R."/>
            <person name="Ravi A."/>
            <person name="Getino M."/>
            <person name="Pursley I."/>
            <person name="Horton D.L."/>
            <person name="Alikhan N.F."/>
            <person name="Baker D."/>
            <person name="Gharbi K."/>
            <person name="Hall N."/>
            <person name="Watson M."/>
            <person name="Adriaenssens E.M."/>
            <person name="Foster-Nyarko E."/>
            <person name="Jarju S."/>
            <person name="Secka A."/>
            <person name="Antonio M."/>
            <person name="Oren A."/>
            <person name="Chaudhuri R.R."/>
            <person name="La Ragione R."/>
            <person name="Hildebrand F."/>
            <person name="Pallen M.J."/>
        </authorList>
    </citation>
    <scope>NUCLEOTIDE SEQUENCE</scope>
    <source>
        <strain evidence="7">6276</strain>
    </source>
</reference>
<keyword evidence="2 4" id="KW-0012">Acyltransferase</keyword>
<dbReference type="GO" id="GO:0006633">
    <property type="term" value="P:fatty acid biosynthetic process"/>
    <property type="evidence" value="ECO:0007669"/>
    <property type="project" value="TreeGrafter"/>
</dbReference>
<accession>A0A9D1JP33</accession>
<dbReference type="Pfam" id="PF00698">
    <property type="entry name" value="Acyl_transf_1"/>
    <property type="match status" value="1"/>
</dbReference>
<dbReference type="Gene3D" id="3.30.70.250">
    <property type="entry name" value="Malonyl-CoA ACP transacylase, ACP-binding"/>
    <property type="match status" value="1"/>
</dbReference>
<evidence type="ECO:0000313" key="8">
    <source>
        <dbReference type="Proteomes" id="UP000823928"/>
    </source>
</evidence>
<feature type="domain" description="Malonyl-CoA:ACP transacylase (MAT)" evidence="6">
    <location>
        <begin position="8"/>
        <end position="310"/>
    </location>
</feature>
<evidence type="ECO:0000259" key="6">
    <source>
        <dbReference type="SMART" id="SM00827"/>
    </source>
</evidence>
<dbReference type="InterPro" id="IPR004410">
    <property type="entry name" value="Malonyl_CoA-ACP_transAc_FabD"/>
</dbReference>
<evidence type="ECO:0000256" key="1">
    <source>
        <dbReference type="ARBA" id="ARBA00022679"/>
    </source>
</evidence>
<evidence type="ECO:0000256" key="3">
    <source>
        <dbReference type="ARBA" id="ARBA00048462"/>
    </source>
</evidence>
<evidence type="ECO:0000313" key="7">
    <source>
        <dbReference type="EMBL" id="HIS37656.1"/>
    </source>
</evidence>
<evidence type="ECO:0000256" key="2">
    <source>
        <dbReference type="ARBA" id="ARBA00023315"/>
    </source>
</evidence>
<dbReference type="NCBIfam" id="TIGR00128">
    <property type="entry name" value="fabD"/>
    <property type="match status" value="1"/>
</dbReference>
<dbReference type="GO" id="GO:0005829">
    <property type="term" value="C:cytosol"/>
    <property type="evidence" value="ECO:0007669"/>
    <property type="project" value="TreeGrafter"/>
</dbReference>
<dbReference type="SMART" id="SM00827">
    <property type="entry name" value="PKS_AT"/>
    <property type="match status" value="1"/>
</dbReference>
<dbReference type="InterPro" id="IPR016036">
    <property type="entry name" value="Malonyl_transacylase_ACP-bd"/>
</dbReference>
<name>A0A9D1JP33_9BACT</name>
<dbReference type="InterPro" id="IPR001227">
    <property type="entry name" value="Ac_transferase_dom_sf"/>
</dbReference>
<dbReference type="InterPro" id="IPR016035">
    <property type="entry name" value="Acyl_Trfase/lysoPLipase"/>
</dbReference>
<comment type="caution">
    <text evidence="7">The sequence shown here is derived from an EMBL/GenBank/DDBJ whole genome shotgun (WGS) entry which is preliminary data.</text>
</comment>
<gene>
    <name evidence="7" type="primary">fabD</name>
    <name evidence="7" type="ORF">IAC10_13705</name>
</gene>
<proteinExistence type="inferred from homology"/>
<feature type="active site" evidence="5">
    <location>
        <position position="199"/>
    </location>
</feature>
<comment type="catalytic activity">
    <reaction evidence="3 4">
        <text>holo-[ACP] + malonyl-CoA = malonyl-[ACP] + CoA</text>
        <dbReference type="Rhea" id="RHEA:41792"/>
        <dbReference type="Rhea" id="RHEA-COMP:9623"/>
        <dbReference type="Rhea" id="RHEA-COMP:9685"/>
        <dbReference type="ChEBI" id="CHEBI:57287"/>
        <dbReference type="ChEBI" id="CHEBI:57384"/>
        <dbReference type="ChEBI" id="CHEBI:64479"/>
        <dbReference type="ChEBI" id="CHEBI:78449"/>
        <dbReference type="EC" id="2.3.1.39"/>
    </reaction>
</comment>
<dbReference type="EC" id="2.3.1.39" evidence="4"/>
<dbReference type="Gene3D" id="3.40.366.10">
    <property type="entry name" value="Malonyl-Coenzyme A Acyl Carrier Protein, domain 2"/>
    <property type="match status" value="1"/>
</dbReference>
<reference evidence="7" key="1">
    <citation type="submission" date="2020-10" db="EMBL/GenBank/DDBJ databases">
        <authorList>
            <person name="Gilroy R."/>
        </authorList>
    </citation>
    <scope>NUCLEOTIDE SEQUENCE</scope>
    <source>
        <strain evidence="7">6276</strain>
    </source>
</reference>
<evidence type="ECO:0000256" key="4">
    <source>
        <dbReference type="PIRNR" id="PIRNR000446"/>
    </source>
</evidence>
<dbReference type="AlphaFoldDB" id="A0A9D1JP33"/>
<comment type="similarity">
    <text evidence="4">Belongs to the fabD family.</text>
</comment>
<feature type="active site" evidence="5">
    <location>
        <position position="93"/>
    </location>
</feature>
<dbReference type="PANTHER" id="PTHR42681:SF1">
    <property type="entry name" value="MALONYL-COA-ACYL CARRIER PROTEIN TRANSACYLASE, MITOCHONDRIAL"/>
    <property type="match status" value="1"/>
</dbReference>